<evidence type="ECO:0000313" key="3">
    <source>
        <dbReference type="Proteomes" id="UP000015104"/>
    </source>
</evidence>
<feature type="region of interest" description="Disordered" evidence="1">
    <location>
        <begin position="1"/>
        <end position="20"/>
    </location>
</feature>
<dbReference type="Proteomes" id="UP000015104">
    <property type="component" value="Unassembled WGS sequence"/>
</dbReference>
<reference evidence="3" key="1">
    <citation type="submission" date="2011-08" db="EMBL/GenBank/DDBJ databases">
        <authorList>
            <person name="Rombauts S."/>
        </authorList>
    </citation>
    <scope>NUCLEOTIDE SEQUENCE</scope>
    <source>
        <strain evidence="3">London</strain>
    </source>
</reference>
<dbReference type="HOGENOM" id="CLU_1534518_0_0_1"/>
<accession>T1K7C2</accession>
<dbReference type="AlphaFoldDB" id="T1K7C2"/>
<keyword evidence="3" id="KW-1185">Reference proteome</keyword>
<dbReference type="EMBL" id="CAEY01001802">
    <property type="status" value="NOT_ANNOTATED_CDS"/>
    <property type="molecule type" value="Genomic_DNA"/>
</dbReference>
<protein>
    <submittedName>
        <fullName evidence="2">Uncharacterized protein</fullName>
    </submittedName>
</protein>
<evidence type="ECO:0000313" key="2">
    <source>
        <dbReference type="EnsemblMetazoa" id="tetur06g03690.1"/>
    </source>
</evidence>
<evidence type="ECO:0000256" key="1">
    <source>
        <dbReference type="SAM" id="MobiDB-lite"/>
    </source>
</evidence>
<sequence>MLMRGELTGREEPNTKVSQSMSGHLLENWMKIVNGEEVNKPDEMDRAFAYTIESLNETLPQVIQELYLATGTMSRQEAEPQFYQGTLSFISAAVFGVVFYEMIRSLPSVIRRASNWMHETQDSLASAVDRFLHNHPRVLNQTDDTPLQYKAMGWNPMYFKNFSVSPDYVKNLFKI</sequence>
<name>T1K7C2_TETUR</name>
<dbReference type="EnsemblMetazoa" id="tetur06g03690.1">
    <property type="protein sequence ID" value="tetur06g03690.1"/>
    <property type="gene ID" value="tetur06g03690"/>
</dbReference>
<organism evidence="2 3">
    <name type="scientific">Tetranychus urticae</name>
    <name type="common">Two-spotted spider mite</name>
    <dbReference type="NCBI Taxonomy" id="32264"/>
    <lineage>
        <taxon>Eukaryota</taxon>
        <taxon>Metazoa</taxon>
        <taxon>Ecdysozoa</taxon>
        <taxon>Arthropoda</taxon>
        <taxon>Chelicerata</taxon>
        <taxon>Arachnida</taxon>
        <taxon>Acari</taxon>
        <taxon>Acariformes</taxon>
        <taxon>Trombidiformes</taxon>
        <taxon>Prostigmata</taxon>
        <taxon>Eleutherengona</taxon>
        <taxon>Raphignathae</taxon>
        <taxon>Tetranychoidea</taxon>
        <taxon>Tetranychidae</taxon>
        <taxon>Tetranychus</taxon>
    </lineage>
</organism>
<proteinExistence type="predicted"/>
<reference evidence="2" key="2">
    <citation type="submission" date="2015-06" db="UniProtKB">
        <authorList>
            <consortium name="EnsemblMetazoa"/>
        </authorList>
    </citation>
    <scope>IDENTIFICATION</scope>
</reference>